<sequence>MKCPNFGHGGNDTDRDRCSNGRLDAITVDDLGKAYAFRGQFYMRLDTKRDGWHTFPITHLWKHLASDLDSVFSYKDKTLHDQG</sequence>
<dbReference type="InterPro" id="IPR018487">
    <property type="entry name" value="Hemopexin-like_repeat"/>
</dbReference>
<dbReference type="SMART" id="SM00120">
    <property type="entry name" value="HX"/>
    <property type="match status" value="1"/>
</dbReference>
<organism evidence="2">
    <name type="scientific">Anguilla anguilla</name>
    <name type="common">European freshwater eel</name>
    <name type="synonym">Muraena anguilla</name>
    <dbReference type="NCBI Taxonomy" id="7936"/>
    <lineage>
        <taxon>Eukaryota</taxon>
        <taxon>Metazoa</taxon>
        <taxon>Chordata</taxon>
        <taxon>Craniata</taxon>
        <taxon>Vertebrata</taxon>
        <taxon>Euteleostomi</taxon>
        <taxon>Actinopterygii</taxon>
        <taxon>Neopterygii</taxon>
        <taxon>Teleostei</taxon>
        <taxon>Anguilliformes</taxon>
        <taxon>Anguillidae</taxon>
        <taxon>Anguilla</taxon>
    </lineage>
</organism>
<dbReference type="PROSITE" id="PS51642">
    <property type="entry name" value="HEMOPEXIN_2"/>
    <property type="match status" value="1"/>
</dbReference>
<accession>A0A0E9UD81</accession>
<dbReference type="Pfam" id="PF00045">
    <property type="entry name" value="Hemopexin"/>
    <property type="match status" value="1"/>
</dbReference>
<feature type="repeat" description="Hemopexin" evidence="1">
    <location>
        <begin position="20"/>
        <end position="64"/>
    </location>
</feature>
<protein>
    <submittedName>
        <fullName evidence="2">Uncharacterized protein</fullName>
    </submittedName>
</protein>
<dbReference type="AlphaFoldDB" id="A0A0E9UD81"/>
<name>A0A0E9UD81_ANGAN</name>
<reference evidence="2" key="2">
    <citation type="journal article" date="2015" name="Fish Shellfish Immunol.">
        <title>Early steps in the European eel (Anguilla anguilla)-Vibrio vulnificus interaction in the gills: Role of the RtxA13 toxin.</title>
        <authorList>
            <person name="Callol A."/>
            <person name="Pajuelo D."/>
            <person name="Ebbesson L."/>
            <person name="Teles M."/>
            <person name="MacKenzie S."/>
            <person name="Amaro C."/>
        </authorList>
    </citation>
    <scope>NUCLEOTIDE SEQUENCE</scope>
</reference>
<dbReference type="InterPro" id="IPR036375">
    <property type="entry name" value="Hemopexin-like_dom_sf"/>
</dbReference>
<evidence type="ECO:0000313" key="2">
    <source>
        <dbReference type="EMBL" id="JAH63819.1"/>
    </source>
</evidence>
<evidence type="ECO:0000256" key="1">
    <source>
        <dbReference type="PROSITE-ProRule" id="PRU01011"/>
    </source>
</evidence>
<dbReference type="EMBL" id="GBXM01044758">
    <property type="protein sequence ID" value="JAH63819.1"/>
    <property type="molecule type" value="Transcribed_RNA"/>
</dbReference>
<dbReference type="Gene3D" id="2.110.10.10">
    <property type="entry name" value="Hemopexin-like domain"/>
    <property type="match status" value="1"/>
</dbReference>
<dbReference type="SUPFAM" id="SSF50923">
    <property type="entry name" value="Hemopexin-like domain"/>
    <property type="match status" value="1"/>
</dbReference>
<reference evidence="2" key="1">
    <citation type="submission" date="2014-11" db="EMBL/GenBank/DDBJ databases">
        <authorList>
            <person name="Amaro Gonzalez C."/>
        </authorList>
    </citation>
    <scope>NUCLEOTIDE SEQUENCE</scope>
</reference>
<proteinExistence type="predicted"/>